<accession>A0A1G1VD24</accession>
<comment type="similarity">
    <text evidence="1">Belongs to the ROK (NagC/XylR) family.</text>
</comment>
<dbReference type="Proteomes" id="UP000178272">
    <property type="component" value="Unassembled WGS sequence"/>
</dbReference>
<dbReference type="InterPro" id="IPR049874">
    <property type="entry name" value="ROK_cs"/>
</dbReference>
<dbReference type="Pfam" id="PF00480">
    <property type="entry name" value="ROK"/>
    <property type="match status" value="1"/>
</dbReference>
<dbReference type="EMBL" id="MHCA01000002">
    <property type="protein sequence ID" value="OGY13102.1"/>
    <property type="molecule type" value="Genomic_DNA"/>
</dbReference>
<reference evidence="2 3" key="1">
    <citation type="journal article" date="2016" name="Nat. Commun.">
        <title>Thousands of microbial genomes shed light on interconnected biogeochemical processes in an aquifer system.</title>
        <authorList>
            <person name="Anantharaman K."/>
            <person name="Brown C.T."/>
            <person name="Hug L.A."/>
            <person name="Sharon I."/>
            <person name="Castelle C.J."/>
            <person name="Probst A.J."/>
            <person name="Thomas B.C."/>
            <person name="Singh A."/>
            <person name="Wilkins M.J."/>
            <person name="Karaoz U."/>
            <person name="Brodie E.L."/>
            <person name="Williams K.H."/>
            <person name="Hubbard S.S."/>
            <person name="Banfield J.F."/>
        </authorList>
    </citation>
    <scope>NUCLEOTIDE SEQUENCE [LARGE SCALE GENOMIC DNA]</scope>
</reference>
<dbReference type="STRING" id="1797517.A3F61_02520"/>
<dbReference type="AlphaFoldDB" id="A0A1G1VD24"/>
<evidence type="ECO:0008006" key="4">
    <source>
        <dbReference type="Google" id="ProtNLM"/>
    </source>
</evidence>
<evidence type="ECO:0000313" key="2">
    <source>
        <dbReference type="EMBL" id="OGY13102.1"/>
    </source>
</evidence>
<proteinExistence type="inferred from homology"/>
<dbReference type="PANTHER" id="PTHR18964:SF149">
    <property type="entry name" value="BIFUNCTIONAL UDP-N-ACETYLGLUCOSAMINE 2-EPIMERASE_N-ACETYLMANNOSAMINE KINASE"/>
    <property type="match status" value="1"/>
</dbReference>
<name>A0A1G1VD24_9BACT</name>
<organism evidence="2 3">
    <name type="scientific">Candidatus Blackburnbacteria bacterium RIFCSPHIGHO2_12_FULL_41_13b</name>
    <dbReference type="NCBI Taxonomy" id="1797517"/>
    <lineage>
        <taxon>Bacteria</taxon>
        <taxon>Candidatus Blackburniibacteriota</taxon>
    </lineage>
</organism>
<evidence type="ECO:0000256" key="1">
    <source>
        <dbReference type="ARBA" id="ARBA00006479"/>
    </source>
</evidence>
<protein>
    <recommendedName>
        <fullName evidence="4">Glucokinase</fullName>
    </recommendedName>
</protein>
<dbReference type="PANTHER" id="PTHR18964">
    <property type="entry name" value="ROK (REPRESSOR, ORF, KINASE) FAMILY"/>
    <property type="match status" value="1"/>
</dbReference>
<dbReference type="SUPFAM" id="SSF53067">
    <property type="entry name" value="Actin-like ATPase domain"/>
    <property type="match status" value="1"/>
</dbReference>
<gene>
    <name evidence="2" type="ORF">A3F61_02520</name>
</gene>
<dbReference type="PROSITE" id="PS01125">
    <property type="entry name" value="ROK"/>
    <property type="match status" value="1"/>
</dbReference>
<evidence type="ECO:0000313" key="3">
    <source>
        <dbReference type="Proteomes" id="UP000178272"/>
    </source>
</evidence>
<comment type="caution">
    <text evidence="2">The sequence shown here is derived from an EMBL/GenBank/DDBJ whole genome shotgun (WGS) entry which is preliminary data.</text>
</comment>
<dbReference type="InterPro" id="IPR000600">
    <property type="entry name" value="ROK"/>
</dbReference>
<sequence length="324" mass="35112">MSLKLQYFLLIDIGGTKLRSSVGDSTGNIIERVEEYTEVDGEAEGALQKIFDISEKAIHLSGIDRKLITKIAVSFGGPVDFINKRIIKSQHVKGWNNFPLCKHLEKKYGVPAVIDNDGNIAALGEYTFGSGKGAKSLLYLTVSTGVGGGIILNGTIWHGKNNLAGEVGHIIVEDGGLTCECGKKGCVEGYSSGFAVGKNARNYLIKNPKIKTLIRDLVNNNLEEITAITVYRAADQGDNLAQDMVNTSIRKLAIAIANVISTLDIEKVVIGGGVTHEKERFFKPLQEYVDKFAMFKEDYHVPIVRAQNKDDAGLKGCIALALGN</sequence>
<dbReference type="InterPro" id="IPR043129">
    <property type="entry name" value="ATPase_NBD"/>
</dbReference>
<dbReference type="Gene3D" id="3.30.420.40">
    <property type="match status" value="2"/>
</dbReference>